<name>A0ABV0TBY6_9TELE</name>
<comment type="caution">
    <text evidence="1">The sequence shown here is derived from an EMBL/GenBank/DDBJ whole genome shotgun (WGS) entry which is preliminary data.</text>
</comment>
<dbReference type="Proteomes" id="UP001482620">
    <property type="component" value="Unassembled WGS sequence"/>
</dbReference>
<protein>
    <submittedName>
        <fullName evidence="1">Uncharacterized protein</fullName>
    </submittedName>
</protein>
<evidence type="ECO:0000313" key="2">
    <source>
        <dbReference type="Proteomes" id="UP001482620"/>
    </source>
</evidence>
<proteinExistence type="predicted"/>
<evidence type="ECO:0000313" key="1">
    <source>
        <dbReference type="EMBL" id="MEQ2230417.1"/>
    </source>
</evidence>
<reference evidence="1 2" key="1">
    <citation type="submission" date="2021-06" db="EMBL/GenBank/DDBJ databases">
        <authorList>
            <person name="Palmer J.M."/>
        </authorList>
    </citation>
    <scope>NUCLEOTIDE SEQUENCE [LARGE SCALE GENOMIC DNA]</scope>
    <source>
        <strain evidence="2">if_2019</strain>
        <tissue evidence="1">Muscle</tissue>
    </source>
</reference>
<sequence length="105" mass="11532">MQTRGQKLELVVDMRSKLAALKKKMKMACCYVESKQLSVKNTIYANFSTAYKINMEARKTSPEAKTLACTNGPPPCIIQGCQENDTVSIKLLLATSTSSPLAQTK</sequence>
<dbReference type="EMBL" id="JAHRIQ010027252">
    <property type="protein sequence ID" value="MEQ2230417.1"/>
    <property type="molecule type" value="Genomic_DNA"/>
</dbReference>
<keyword evidence="2" id="KW-1185">Reference proteome</keyword>
<organism evidence="1 2">
    <name type="scientific">Ilyodon furcidens</name>
    <name type="common">goldbreast splitfin</name>
    <dbReference type="NCBI Taxonomy" id="33524"/>
    <lineage>
        <taxon>Eukaryota</taxon>
        <taxon>Metazoa</taxon>
        <taxon>Chordata</taxon>
        <taxon>Craniata</taxon>
        <taxon>Vertebrata</taxon>
        <taxon>Euteleostomi</taxon>
        <taxon>Actinopterygii</taxon>
        <taxon>Neopterygii</taxon>
        <taxon>Teleostei</taxon>
        <taxon>Neoteleostei</taxon>
        <taxon>Acanthomorphata</taxon>
        <taxon>Ovalentaria</taxon>
        <taxon>Atherinomorphae</taxon>
        <taxon>Cyprinodontiformes</taxon>
        <taxon>Goodeidae</taxon>
        <taxon>Ilyodon</taxon>
    </lineage>
</organism>
<accession>A0ABV0TBY6</accession>
<gene>
    <name evidence="1" type="ORF">ILYODFUR_029068</name>
</gene>